<dbReference type="RefSeq" id="WP_023656875.1">
    <property type="nucleotide sequence ID" value="NZ_CAHS01000023.1"/>
</dbReference>
<dbReference type="GO" id="GO:0051920">
    <property type="term" value="F:peroxiredoxin activity"/>
    <property type="evidence" value="ECO:0007669"/>
    <property type="project" value="InterPro"/>
</dbReference>
<sequence length="138" mass="15208">MNEIDNQRLMQGMKAIEKLELPLGHQHGLLHGMRLQAPAFKQHFMEELGAFFAEGQGIDDKTRTLLALVLACGSATPPAMLEFCTAAALKHGWQRDQLVNALELTALFNGWPAAIAATQTVIATFTKLDEEDARHANR</sequence>
<dbReference type="SUPFAM" id="SSF69118">
    <property type="entry name" value="AhpD-like"/>
    <property type="match status" value="1"/>
</dbReference>
<accession>V5ZDI6</accession>
<dbReference type="EMBL" id="CAHS01000023">
    <property type="protein sequence ID" value="CCG89149.1"/>
    <property type="molecule type" value="Genomic_DNA"/>
</dbReference>
<dbReference type="Proteomes" id="UP000018217">
    <property type="component" value="Unassembled WGS sequence"/>
</dbReference>
<dbReference type="InterPro" id="IPR029032">
    <property type="entry name" value="AhpD-like"/>
</dbReference>
<dbReference type="Pfam" id="PF02627">
    <property type="entry name" value="CMD"/>
    <property type="match status" value="1"/>
</dbReference>
<proteinExistence type="predicted"/>
<dbReference type="OrthoDB" id="9801400at2"/>
<dbReference type="InterPro" id="IPR003779">
    <property type="entry name" value="CMD-like"/>
</dbReference>
<evidence type="ECO:0000313" key="3">
    <source>
        <dbReference type="Proteomes" id="UP000018217"/>
    </source>
</evidence>
<evidence type="ECO:0000259" key="1">
    <source>
        <dbReference type="Pfam" id="PF02627"/>
    </source>
</evidence>
<comment type="caution">
    <text evidence="2">The sequence shown here is derived from an EMBL/GenBank/DDBJ whole genome shotgun (WGS) entry which is preliminary data.</text>
</comment>
<evidence type="ECO:0000313" key="2">
    <source>
        <dbReference type="EMBL" id="CCG89149.1"/>
    </source>
</evidence>
<dbReference type="STRING" id="1161919.EPIR_3786"/>
<gene>
    <name evidence="2" type="ORF">EPIR_3786</name>
</gene>
<organism evidence="2 3">
    <name type="scientific">Erwinia piriflorinigrans CFBP 5888</name>
    <dbReference type="NCBI Taxonomy" id="1161919"/>
    <lineage>
        <taxon>Bacteria</taxon>
        <taxon>Pseudomonadati</taxon>
        <taxon>Pseudomonadota</taxon>
        <taxon>Gammaproteobacteria</taxon>
        <taxon>Enterobacterales</taxon>
        <taxon>Erwiniaceae</taxon>
        <taxon>Erwinia</taxon>
    </lineage>
</organism>
<dbReference type="AlphaFoldDB" id="V5ZDI6"/>
<reference evidence="2 3" key="1">
    <citation type="journal article" date="2013" name="Syst. Appl. Microbiol.">
        <title>Phylogenetic position and virulence apparatus of the pear flower necrosis pathogen Erwinia piriflorinigrans CFBP 5888T as assessed by comparative genomics.</title>
        <authorList>
            <person name="Smits T.H."/>
            <person name="Rezzonico F."/>
            <person name="Lopez M.M."/>
            <person name="Blom J."/>
            <person name="Goesmann A."/>
            <person name="Frey J.E."/>
            <person name="Duffy B."/>
        </authorList>
    </citation>
    <scope>NUCLEOTIDE SEQUENCE [LARGE SCALE GENOMIC DNA]</scope>
    <source>
        <strain evidence="3">CFBP5888</strain>
    </source>
</reference>
<feature type="domain" description="Carboxymuconolactone decarboxylase-like" evidence="1">
    <location>
        <begin position="38"/>
        <end position="119"/>
    </location>
</feature>
<dbReference type="Gene3D" id="1.20.1290.10">
    <property type="entry name" value="AhpD-like"/>
    <property type="match status" value="1"/>
</dbReference>
<protein>
    <recommendedName>
        <fullName evidence="1">Carboxymuconolactone decarboxylase-like domain-containing protein</fullName>
    </recommendedName>
</protein>
<name>V5ZDI6_9GAMM</name>
<keyword evidence="3" id="KW-1185">Reference proteome</keyword>